<keyword evidence="2" id="KW-0812">Transmembrane</keyword>
<dbReference type="Pfam" id="PF01062">
    <property type="entry name" value="Bestrophin"/>
    <property type="match status" value="1"/>
</dbReference>
<dbReference type="GO" id="GO:0005886">
    <property type="term" value="C:plasma membrane"/>
    <property type="evidence" value="ECO:0007669"/>
    <property type="project" value="UniProtKB-SubCell"/>
</dbReference>
<evidence type="ECO:0000256" key="3">
    <source>
        <dbReference type="ARBA" id="ARBA00022989"/>
    </source>
</evidence>
<evidence type="ECO:0000256" key="4">
    <source>
        <dbReference type="ARBA" id="ARBA00023136"/>
    </source>
</evidence>
<proteinExistence type="inferred from homology"/>
<dbReference type="InterPro" id="IPR000615">
    <property type="entry name" value="Bestrophin"/>
</dbReference>
<dbReference type="PANTHER" id="PTHR10736">
    <property type="entry name" value="BESTROPHIN"/>
    <property type="match status" value="1"/>
</dbReference>
<keyword evidence="6" id="KW-0868">Chloride</keyword>
<comment type="function">
    <text evidence="6">Forms chloride channels.</text>
</comment>
<sequence length="242" mass="28072">MISSYVDGDDEETRMMRRAMVRYMCLAQVLVYRDISIPVRKRFPTYTAIVKAGFMTAREMKKLSDIDLEYDKYWVPINWTFTLFHNARRAKKISSDVMTNKLCDELRVFRQSLQVVCNYDWIDLHVPVMTIIQFIFFVGWLKAAEVLLNPMGEDDDDFECNYLIDKNLATALSIVDESKKHTPSIKPDQFLSRGHVDAMYSRCSIDDAVRPLVGSAVHAKFSSDDRNLILPHESMFDGVQIF</sequence>
<reference evidence="7 8" key="1">
    <citation type="submission" date="2018-11" db="EMBL/GenBank/DDBJ databases">
        <authorList>
            <consortium name="Pathogen Informatics"/>
        </authorList>
    </citation>
    <scope>NUCLEOTIDE SEQUENCE [LARGE SCALE GENOMIC DNA]</scope>
</reference>
<dbReference type="PANTHER" id="PTHR10736:SF0">
    <property type="entry name" value="BESTROPHIN HOMOLOG"/>
    <property type="match status" value="1"/>
</dbReference>
<dbReference type="AlphaFoldDB" id="A0A3P7NA96"/>
<evidence type="ECO:0000256" key="5">
    <source>
        <dbReference type="ARBA" id="ARBA00034769"/>
    </source>
</evidence>
<protein>
    <recommendedName>
        <fullName evidence="6">Bestrophin homolog</fullName>
    </recommendedName>
</protein>
<dbReference type="InterPro" id="IPR021134">
    <property type="entry name" value="Bestrophin-like"/>
</dbReference>
<keyword evidence="3" id="KW-1133">Transmembrane helix</keyword>
<keyword evidence="6" id="KW-0869">Chloride channel</keyword>
<accession>A0A3P7NA96</accession>
<keyword evidence="8" id="KW-1185">Reference proteome</keyword>
<dbReference type="Proteomes" id="UP000271098">
    <property type="component" value="Unassembled WGS sequence"/>
</dbReference>
<evidence type="ECO:0000313" key="7">
    <source>
        <dbReference type="EMBL" id="VDN31317.1"/>
    </source>
</evidence>
<dbReference type="GO" id="GO:0005254">
    <property type="term" value="F:chloride channel activity"/>
    <property type="evidence" value="ECO:0007669"/>
    <property type="project" value="UniProtKB-KW"/>
</dbReference>
<gene>
    <name evidence="7" type="ORF">GPUH_LOCUS18233</name>
</gene>
<dbReference type="OrthoDB" id="201595at2759"/>
<keyword evidence="6" id="KW-1003">Cell membrane</keyword>
<name>A0A3P7NA96_9BILA</name>
<comment type="similarity">
    <text evidence="5 6">Belongs to the anion channel-forming bestrophin (TC 1.A.46) family. Calcium-sensitive chloride channel subfamily.</text>
</comment>
<keyword evidence="4" id="KW-0472">Membrane</keyword>
<keyword evidence="6" id="KW-0407">Ion channel</keyword>
<dbReference type="GO" id="GO:0034707">
    <property type="term" value="C:chloride channel complex"/>
    <property type="evidence" value="ECO:0007669"/>
    <property type="project" value="UniProtKB-KW"/>
</dbReference>
<evidence type="ECO:0000256" key="1">
    <source>
        <dbReference type="ARBA" id="ARBA00004370"/>
    </source>
</evidence>
<comment type="subcellular location">
    <subcellularLocation>
        <location evidence="6">Cell membrane</location>
        <topology evidence="6">Multi-pass membrane protein</topology>
    </subcellularLocation>
    <subcellularLocation>
        <location evidence="1">Membrane</location>
    </subcellularLocation>
</comment>
<evidence type="ECO:0000256" key="6">
    <source>
        <dbReference type="RuleBase" id="RU363126"/>
    </source>
</evidence>
<keyword evidence="6" id="KW-0813">Transport</keyword>
<evidence type="ECO:0000313" key="8">
    <source>
        <dbReference type="Proteomes" id="UP000271098"/>
    </source>
</evidence>
<organism evidence="7 8">
    <name type="scientific">Gongylonema pulchrum</name>
    <dbReference type="NCBI Taxonomy" id="637853"/>
    <lineage>
        <taxon>Eukaryota</taxon>
        <taxon>Metazoa</taxon>
        <taxon>Ecdysozoa</taxon>
        <taxon>Nematoda</taxon>
        <taxon>Chromadorea</taxon>
        <taxon>Rhabditida</taxon>
        <taxon>Spirurina</taxon>
        <taxon>Spiruromorpha</taxon>
        <taxon>Spiruroidea</taxon>
        <taxon>Gongylonematidae</taxon>
        <taxon>Gongylonema</taxon>
    </lineage>
</organism>
<evidence type="ECO:0000256" key="2">
    <source>
        <dbReference type="ARBA" id="ARBA00022692"/>
    </source>
</evidence>
<dbReference type="EMBL" id="UYRT01086416">
    <property type="protein sequence ID" value="VDN31317.1"/>
    <property type="molecule type" value="Genomic_DNA"/>
</dbReference>
<keyword evidence="6" id="KW-0406">Ion transport</keyword>